<feature type="non-terminal residue" evidence="1">
    <location>
        <position position="1"/>
    </location>
</feature>
<proteinExistence type="predicted"/>
<name>A0A8J4PLA7_9MYCE</name>
<organism evidence="1 2">
    <name type="scientific">Polysphondylium violaceum</name>
    <dbReference type="NCBI Taxonomy" id="133409"/>
    <lineage>
        <taxon>Eukaryota</taxon>
        <taxon>Amoebozoa</taxon>
        <taxon>Evosea</taxon>
        <taxon>Eumycetozoa</taxon>
        <taxon>Dictyostelia</taxon>
        <taxon>Dictyosteliales</taxon>
        <taxon>Dictyosteliaceae</taxon>
        <taxon>Polysphondylium</taxon>
    </lineage>
</organism>
<accession>A0A8J4PLA7</accession>
<evidence type="ECO:0000313" key="1">
    <source>
        <dbReference type="EMBL" id="KAF2068226.1"/>
    </source>
</evidence>
<protein>
    <submittedName>
        <fullName evidence="1">Uncharacterized protein</fullName>
    </submittedName>
</protein>
<evidence type="ECO:0000313" key="2">
    <source>
        <dbReference type="Proteomes" id="UP000695562"/>
    </source>
</evidence>
<dbReference type="Gene3D" id="3.40.50.300">
    <property type="entry name" value="P-loop containing nucleotide triphosphate hydrolases"/>
    <property type="match status" value="1"/>
</dbReference>
<keyword evidence="2" id="KW-1185">Reference proteome</keyword>
<gene>
    <name evidence="1" type="ORF">CYY_010448</name>
</gene>
<dbReference type="EMBL" id="AJWJ01001120">
    <property type="protein sequence ID" value="KAF2068226.1"/>
    <property type="molecule type" value="Genomic_DNA"/>
</dbReference>
<dbReference type="InterPro" id="IPR027417">
    <property type="entry name" value="P-loop_NTPase"/>
</dbReference>
<dbReference type="AlphaFoldDB" id="A0A8J4PLA7"/>
<reference evidence="1" key="1">
    <citation type="submission" date="2020-01" db="EMBL/GenBank/DDBJ databases">
        <title>Development of genomics and gene disruption for Polysphondylium violaceum indicates a role for the polyketide synthase stlB in stalk morphogenesis.</title>
        <authorList>
            <person name="Narita B."/>
            <person name="Kawabe Y."/>
            <person name="Kin K."/>
            <person name="Saito T."/>
            <person name="Gibbs R."/>
            <person name="Kuspa A."/>
            <person name="Muzny D."/>
            <person name="Queller D."/>
            <person name="Richards S."/>
            <person name="Strassman J."/>
            <person name="Sucgang R."/>
            <person name="Worley K."/>
            <person name="Schaap P."/>
        </authorList>
    </citation>
    <scope>NUCLEOTIDE SEQUENCE</scope>
    <source>
        <strain evidence="1">QSvi11</strain>
    </source>
</reference>
<sequence>LYPKDPSTAPSAVGNGSGSTTFIPNLYSPTTLDGFQDTTFADCPGDFDTNGPLFEILNENAKMKICNASENLKVLLVVSQSSLGSAGSYGVIFKQTAEKLEKLLGDKAENIFMVVTHASRNPHIMDQVTSDLDNILQQPTTSGIDDFKPILQQIIANKRFTCFCNPSEEAEDGSDYSPPSFSSVDLSRDALLQSIRGLAFKNVKGTTFSVSSSPNIQQMIDGYVNGTQVLLGAVSIVNQKVIQSLNAYIDLVNHQRVQVDISKLNDLLGKLTDICNTNDQKVSLFDYSKLLISKINACGYLPLINESEMNEILNCLSFFSLFSSNSIQINPNSSWKTSILLTNLYSSFINDIQSLMKSNLNTQDNKIFYHGYDIKLSDISSSVKSGVSDIQVVALNSIIIDCDITCPSANLSIYSPQWFIPSTAKFDLSSSTNTTKVEPSQGYKAQGNPGLAGYGGGNFYGVGEQFDKPLNLKIISQGGQGGQGGDGTQGKPAISGQRISINTENLSVDYSDPDTVRAAIESMHNNSEITSSFLLAFFNKHWFTNNSPLSFVLRSSEEGNKSQSDGCSPFDYINFHVDVTRINYGEDGGIGGQGGIGGLAGQIVILDLSINSNISSQFSCETSQGAQGVNGKHGRGGNQSHSLANVTVCFSHNRGWIYTDDGLPTATIGVNSLSDCSTHGSADPKNSLFNNNNQPQPIPHPNNAISSKENYISFIFQQNASFKQIDILSSQFVKNEINNNASGPNLDEIISRLFAFENNFSQKNNQDAIQCFYLQLQKDLISVAGSLTSEDPNIQTIKYLYQLLCTGISRLKTFNDSCVIDMKVFLQSIS</sequence>
<dbReference type="Proteomes" id="UP000695562">
    <property type="component" value="Unassembled WGS sequence"/>
</dbReference>
<comment type="caution">
    <text evidence="1">The sequence shown here is derived from an EMBL/GenBank/DDBJ whole genome shotgun (WGS) entry which is preliminary data.</text>
</comment>